<dbReference type="Pfam" id="PF13426">
    <property type="entry name" value="PAS_9"/>
    <property type="match status" value="1"/>
</dbReference>
<dbReference type="PANTHER" id="PTHR44757">
    <property type="entry name" value="DIGUANYLATE CYCLASE DGCP"/>
    <property type="match status" value="1"/>
</dbReference>
<dbReference type="Gene3D" id="3.30.70.270">
    <property type="match status" value="1"/>
</dbReference>
<dbReference type="InterPro" id="IPR001633">
    <property type="entry name" value="EAL_dom"/>
</dbReference>
<accession>A0A562QQJ8</accession>
<dbReference type="InterPro" id="IPR029787">
    <property type="entry name" value="Nucleotide_cyclase"/>
</dbReference>
<dbReference type="SMART" id="SM00052">
    <property type="entry name" value="EAL"/>
    <property type="match status" value="1"/>
</dbReference>
<evidence type="ECO:0000259" key="3">
    <source>
        <dbReference type="PROSITE" id="PS50883"/>
    </source>
</evidence>
<dbReference type="InterPro" id="IPR035965">
    <property type="entry name" value="PAS-like_dom_sf"/>
</dbReference>
<dbReference type="InterPro" id="IPR013767">
    <property type="entry name" value="PAS_fold"/>
</dbReference>
<reference evidence="5 6" key="1">
    <citation type="journal article" date="2015" name="Stand. Genomic Sci.">
        <title>Genomic Encyclopedia of Bacterial and Archaeal Type Strains, Phase III: the genomes of soil and plant-associated and newly described type strains.</title>
        <authorList>
            <person name="Whitman W.B."/>
            <person name="Woyke T."/>
            <person name="Klenk H.P."/>
            <person name="Zhou Y."/>
            <person name="Lilburn T.G."/>
            <person name="Beck B.J."/>
            <person name="De Vos P."/>
            <person name="Vandamme P."/>
            <person name="Eisen J.A."/>
            <person name="Garrity G."/>
            <person name="Hugenholtz P."/>
            <person name="Kyrpides N.C."/>
        </authorList>
    </citation>
    <scope>NUCLEOTIDE SEQUENCE [LARGE SCALE GENOMIC DNA]</scope>
    <source>
        <strain evidence="5 6">CGMCC 1.10116</strain>
    </source>
</reference>
<protein>
    <submittedName>
        <fullName evidence="5">PAS domain S-box-containing protein/diguanylate cyclase (GGDEF)-like protein</fullName>
    </submittedName>
</protein>
<comment type="caution">
    <text evidence="5">The sequence shown here is derived from an EMBL/GenBank/DDBJ whole genome shotgun (WGS) entry which is preliminary data.</text>
</comment>
<dbReference type="Gene3D" id="3.20.20.450">
    <property type="entry name" value="EAL domain"/>
    <property type="match status" value="1"/>
</dbReference>
<keyword evidence="6" id="KW-1185">Reference proteome</keyword>
<dbReference type="InterPro" id="IPR035919">
    <property type="entry name" value="EAL_sf"/>
</dbReference>
<evidence type="ECO:0000259" key="4">
    <source>
        <dbReference type="PROSITE" id="PS50887"/>
    </source>
</evidence>
<dbReference type="InterPro" id="IPR000014">
    <property type="entry name" value="PAS"/>
</dbReference>
<dbReference type="SMART" id="SM00091">
    <property type="entry name" value="PAS"/>
    <property type="match status" value="2"/>
</dbReference>
<feature type="domain" description="EAL" evidence="3">
    <location>
        <begin position="309"/>
        <end position="562"/>
    </location>
</feature>
<dbReference type="Proteomes" id="UP000315711">
    <property type="component" value="Unassembled WGS sequence"/>
</dbReference>
<feature type="domain" description="PAS" evidence="1">
    <location>
        <begin position="709"/>
        <end position="779"/>
    </location>
</feature>
<dbReference type="CDD" id="cd01949">
    <property type="entry name" value="GGDEF"/>
    <property type="match status" value="1"/>
</dbReference>
<evidence type="ECO:0000313" key="6">
    <source>
        <dbReference type="Proteomes" id="UP000315711"/>
    </source>
</evidence>
<dbReference type="SUPFAM" id="SSF55785">
    <property type="entry name" value="PYP-like sensor domain (PAS domain)"/>
    <property type="match status" value="3"/>
</dbReference>
<dbReference type="PROSITE" id="PS50113">
    <property type="entry name" value="PAC"/>
    <property type="match status" value="1"/>
</dbReference>
<dbReference type="SMART" id="SM00267">
    <property type="entry name" value="GGDEF"/>
    <property type="match status" value="1"/>
</dbReference>
<evidence type="ECO:0000259" key="2">
    <source>
        <dbReference type="PROSITE" id="PS50113"/>
    </source>
</evidence>
<dbReference type="NCBIfam" id="TIGR00254">
    <property type="entry name" value="GGDEF"/>
    <property type="match status" value="1"/>
</dbReference>
<dbReference type="InterPro" id="IPR000160">
    <property type="entry name" value="GGDEF_dom"/>
</dbReference>
<dbReference type="Pfam" id="PF00989">
    <property type="entry name" value="PAS"/>
    <property type="match status" value="1"/>
</dbReference>
<dbReference type="GO" id="GO:0006355">
    <property type="term" value="P:regulation of DNA-templated transcription"/>
    <property type="evidence" value="ECO:0007669"/>
    <property type="project" value="InterPro"/>
</dbReference>
<name>A0A562QQJ8_9BACI</name>
<dbReference type="InterPro" id="IPR043128">
    <property type="entry name" value="Rev_trsase/Diguanyl_cyclase"/>
</dbReference>
<dbReference type="InterPro" id="IPR052155">
    <property type="entry name" value="Biofilm_reg_signaling"/>
</dbReference>
<dbReference type="PROSITE" id="PS50887">
    <property type="entry name" value="GGDEF"/>
    <property type="match status" value="1"/>
</dbReference>
<dbReference type="CDD" id="cd01948">
    <property type="entry name" value="EAL"/>
    <property type="match status" value="1"/>
</dbReference>
<dbReference type="SUPFAM" id="SSF55073">
    <property type="entry name" value="Nucleotide cyclase"/>
    <property type="match status" value="1"/>
</dbReference>
<dbReference type="Pfam" id="PF08448">
    <property type="entry name" value="PAS_4"/>
    <property type="match status" value="1"/>
</dbReference>
<dbReference type="InterPro" id="IPR013656">
    <property type="entry name" value="PAS_4"/>
</dbReference>
<sequence length="825" mass="94710">MDQHHAEENIQQLSALIQEMPDFICFKDGEGRWIQTNPFSLRLFQLEHISYQGKTDDELANCSPFYKDVLLNCVESDKKVWESKTVSREEAVIPQPDGLAKVFDFIKVPLFNHDGKRKGLIVIGRDITESKIAEKHTKHLAYHDELTGLPNRRHLYEVLTEELLQSSNMAILFLDLDRFKMINDSLGHLTGDLLLQKVSNRLEACATKGVVFRHSGDEFILLIPHTNEVEVKELAEKIIHQLNDPFDLEGHEIYISPSIGICLANHVGSNTSAQEFVKFADIAMYQAKREGKNTYRFYSETIKSKTPTSLEMETKLHKALERNEFILHYQPQIDLQSGKIYGIEALIRWNHPHLGFISPAEFIPLAEETGLIVPIGEWVLHTACKQTMKWQEKGFPPLVVSVNLSARQFYQPNLVEMVCEVLKETKLNPAYLELEITESVTMDVGRSIKILSDLKKLGVKISIDDFGTGYSSLAYLKKFPIDKLKIDQSFVRDCLKDASDATIVQTIISMAKNLHLRVIAEGVETQEQLLFLQEQLCHDAQGYFISKPLVFEDLEKMFPKIENTLAKYGISEQRNDQMWMEEALRIARQNFQDTIRLQQGMTFKYQEEDGQFIHTLADGELLYRMGLSPQTMFGKSLFDLFSYEKASEKLVYYKRAWAGENITYEGEINGIYYLAALRPITRGGQVVEVIASCVDITERKQLEEEVRESEERYRQLVENSPDAIVVHQNRDILYINRAGIKLLGAKSSKDILGKSFYEFIPKNDHIRLKERIHQVEQLGITLDPYMSKIIRLDLKCIDVETTAAPIHYQGLTATQKIIRDVTNFK</sequence>
<dbReference type="Pfam" id="PF00563">
    <property type="entry name" value="EAL"/>
    <property type="match status" value="1"/>
</dbReference>
<dbReference type="RefSeq" id="WP_144449121.1">
    <property type="nucleotide sequence ID" value="NZ_VLKZ01000002.1"/>
</dbReference>
<dbReference type="FunFam" id="3.20.20.450:FF:000001">
    <property type="entry name" value="Cyclic di-GMP phosphodiesterase yahA"/>
    <property type="match status" value="1"/>
</dbReference>
<dbReference type="OrthoDB" id="9759607at2"/>
<dbReference type="PANTHER" id="PTHR44757:SF2">
    <property type="entry name" value="BIOFILM ARCHITECTURE MAINTENANCE PROTEIN MBAA"/>
    <property type="match status" value="1"/>
</dbReference>
<feature type="domain" description="GGDEF" evidence="4">
    <location>
        <begin position="167"/>
        <end position="300"/>
    </location>
</feature>
<dbReference type="NCBIfam" id="TIGR00229">
    <property type="entry name" value="sensory_box"/>
    <property type="match status" value="3"/>
</dbReference>
<organism evidence="5 6">
    <name type="scientific">Halalkalibacter nanhaiisediminis</name>
    <dbReference type="NCBI Taxonomy" id="688079"/>
    <lineage>
        <taxon>Bacteria</taxon>
        <taxon>Bacillati</taxon>
        <taxon>Bacillota</taxon>
        <taxon>Bacilli</taxon>
        <taxon>Bacillales</taxon>
        <taxon>Bacillaceae</taxon>
        <taxon>Halalkalibacter</taxon>
    </lineage>
</organism>
<dbReference type="EMBL" id="VLKZ01000002">
    <property type="protein sequence ID" value="TWI59028.1"/>
    <property type="molecule type" value="Genomic_DNA"/>
</dbReference>
<dbReference type="Gene3D" id="3.30.450.20">
    <property type="entry name" value="PAS domain"/>
    <property type="match status" value="3"/>
</dbReference>
<dbReference type="Pfam" id="PF00990">
    <property type="entry name" value="GGDEF"/>
    <property type="match status" value="1"/>
</dbReference>
<dbReference type="PROSITE" id="PS50112">
    <property type="entry name" value="PAS"/>
    <property type="match status" value="1"/>
</dbReference>
<evidence type="ECO:0000259" key="1">
    <source>
        <dbReference type="PROSITE" id="PS50112"/>
    </source>
</evidence>
<feature type="domain" description="PAC" evidence="2">
    <location>
        <begin position="87"/>
        <end position="139"/>
    </location>
</feature>
<evidence type="ECO:0000313" key="5">
    <source>
        <dbReference type="EMBL" id="TWI59028.1"/>
    </source>
</evidence>
<dbReference type="AlphaFoldDB" id="A0A562QQJ8"/>
<proteinExistence type="predicted"/>
<dbReference type="CDD" id="cd00130">
    <property type="entry name" value="PAS"/>
    <property type="match status" value="1"/>
</dbReference>
<dbReference type="InterPro" id="IPR000700">
    <property type="entry name" value="PAS-assoc_C"/>
</dbReference>
<gene>
    <name evidence="5" type="ORF">IQ10_00739</name>
</gene>
<dbReference type="PROSITE" id="PS50883">
    <property type="entry name" value="EAL"/>
    <property type="match status" value="1"/>
</dbReference>
<dbReference type="SUPFAM" id="SSF141868">
    <property type="entry name" value="EAL domain-like"/>
    <property type="match status" value="1"/>
</dbReference>